<evidence type="ECO:0000313" key="2">
    <source>
        <dbReference type="Proteomes" id="UP000199502"/>
    </source>
</evidence>
<keyword evidence="2" id="KW-1185">Reference proteome</keyword>
<sequence>MDKDATGRLTALEETLAHQARMIDDLSEIVARQGAELDRLARRLGMLMEAEAQRQLDTGGTIPLADQRPPHY</sequence>
<evidence type="ECO:0000313" key="1">
    <source>
        <dbReference type="EMBL" id="SCX99850.1"/>
    </source>
</evidence>
<dbReference type="Proteomes" id="UP000199502">
    <property type="component" value="Unassembled WGS sequence"/>
</dbReference>
<dbReference type="EMBL" id="FMVT01000001">
    <property type="protein sequence ID" value="SCX99850.1"/>
    <property type="molecule type" value="Genomic_DNA"/>
</dbReference>
<dbReference type="OrthoDB" id="285836at2"/>
<dbReference type="InterPro" id="IPR007236">
    <property type="entry name" value="SlyX"/>
</dbReference>
<gene>
    <name evidence="1" type="ORF">SAMN05660710_00497</name>
</gene>
<proteinExistence type="predicted"/>
<accession>A0A1G5CC13</accession>
<dbReference type="AlphaFoldDB" id="A0A1G5CC13"/>
<name>A0A1G5CC13_9RHOB</name>
<dbReference type="STRING" id="336292.SAMN05660710_00497"/>
<reference evidence="1 2" key="1">
    <citation type="submission" date="2016-10" db="EMBL/GenBank/DDBJ databases">
        <authorList>
            <person name="de Groot N.N."/>
        </authorList>
    </citation>
    <scope>NUCLEOTIDE SEQUENCE [LARGE SCALE GENOMIC DNA]</scope>
    <source>
        <strain evidence="1 2">CGMCC 1.8925</strain>
    </source>
</reference>
<protein>
    <submittedName>
        <fullName evidence="1">SlyX protein</fullName>
    </submittedName>
</protein>
<dbReference type="Pfam" id="PF04102">
    <property type="entry name" value="SlyX"/>
    <property type="match status" value="1"/>
</dbReference>
<organism evidence="1 2">
    <name type="scientific">Paracoccus tibetensis</name>
    <dbReference type="NCBI Taxonomy" id="336292"/>
    <lineage>
        <taxon>Bacteria</taxon>
        <taxon>Pseudomonadati</taxon>
        <taxon>Pseudomonadota</taxon>
        <taxon>Alphaproteobacteria</taxon>
        <taxon>Rhodobacterales</taxon>
        <taxon>Paracoccaceae</taxon>
        <taxon>Paracoccus</taxon>
    </lineage>
</organism>
<dbReference type="RefSeq" id="WP_090739902.1">
    <property type="nucleotide sequence ID" value="NZ_FMVT01000001.1"/>
</dbReference>